<organism evidence="1 2">
    <name type="scientific">Microbacterium oxydans</name>
    <dbReference type="NCBI Taxonomy" id="82380"/>
    <lineage>
        <taxon>Bacteria</taxon>
        <taxon>Bacillati</taxon>
        <taxon>Actinomycetota</taxon>
        <taxon>Actinomycetes</taxon>
        <taxon>Micrococcales</taxon>
        <taxon>Microbacteriaceae</taxon>
        <taxon>Microbacterium</taxon>
    </lineage>
</organism>
<dbReference type="Proteomes" id="UP000033640">
    <property type="component" value="Unassembled WGS sequence"/>
</dbReference>
<dbReference type="AlphaFoldDB" id="A0A0F0L9A6"/>
<evidence type="ECO:0000313" key="2">
    <source>
        <dbReference type="Proteomes" id="UP000033640"/>
    </source>
</evidence>
<dbReference type="EMBL" id="JYIW01000024">
    <property type="protein sequence ID" value="KJL29264.1"/>
    <property type="molecule type" value="Genomic_DNA"/>
</dbReference>
<name>A0A0F0L9A6_9MICO</name>
<dbReference type="RefSeq" id="WP_156153168.1">
    <property type="nucleotide sequence ID" value="NZ_JYIW01000024.1"/>
</dbReference>
<comment type="caution">
    <text evidence="1">The sequence shown here is derived from an EMBL/GenBank/DDBJ whole genome shotgun (WGS) entry which is preliminary data.</text>
</comment>
<gene>
    <name evidence="1" type="ORF">RS83_01893</name>
</gene>
<reference evidence="1 2" key="1">
    <citation type="submission" date="2015-02" db="EMBL/GenBank/DDBJ databases">
        <title>Draft genome sequences of ten Microbacterium spp. with emphasis on heavy metal contaminated environments.</title>
        <authorList>
            <person name="Corretto E."/>
        </authorList>
    </citation>
    <scope>NUCLEOTIDE SEQUENCE [LARGE SCALE GENOMIC DNA]</scope>
    <source>
        <strain evidence="1 2">BEL4b</strain>
    </source>
</reference>
<accession>A0A0F0L9A6</accession>
<sequence length="48" mass="5059">MTMMAETGSVSRPIIPALRAADGLTSGTPRVSTLRTIGILRRSSTTAR</sequence>
<dbReference type="PATRIC" id="fig|82380.11.peg.1927"/>
<proteinExistence type="predicted"/>
<evidence type="ECO:0000313" key="1">
    <source>
        <dbReference type="EMBL" id="KJL29264.1"/>
    </source>
</evidence>
<protein>
    <submittedName>
        <fullName evidence="1">Uncharacterized protein</fullName>
    </submittedName>
</protein>